<accession>A0A835YU30</accession>
<dbReference type="AlphaFoldDB" id="A0A835YU30"/>
<dbReference type="SUPFAM" id="SSF48225">
    <property type="entry name" value="Seven-hairpin glycosidases"/>
    <property type="match status" value="1"/>
</dbReference>
<evidence type="ECO:0000256" key="4">
    <source>
        <dbReference type="ARBA" id="ARBA00022801"/>
    </source>
</evidence>
<feature type="disulfide bond" evidence="7">
    <location>
        <begin position="228"/>
        <end position="264"/>
    </location>
</feature>
<evidence type="ECO:0000313" key="9">
    <source>
        <dbReference type="EMBL" id="KAG5181591.1"/>
    </source>
</evidence>
<dbReference type="GO" id="GO:0000139">
    <property type="term" value="C:Golgi membrane"/>
    <property type="evidence" value="ECO:0007669"/>
    <property type="project" value="TreeGrafter"/>
</dbReference>
<comment type="cofactor">
    <cofactor evidence="1 6">
        <name>Ca(2+)</name>
        <dbReference type="ChEBI" id="CHEBI:29108"/>
    </cofactor>
</comment>
<evidence type="ECO:0000256" key="6">
    <source>
        <dbReference type="PIRSR" id="PIRSR601382-2"/>
    </source>
</evidence>
<evidence type="ECO:0000256" key="3">
    <source>
        <dbReference type="ARBA" id="ARBA00007658"/>
    </source>
</evidence>
<dbReference type="InterPro" id="IPR050749">
    <property type="entry name" value="Glycosyl_Hydrolase_47"/>
</dbReference>
<comment type="similarity">
    <text evidence="3 8">Belongs to the glycosyl hydrolase 47 family.</text>
</comment>
<keyword evidence="6" id="KW-0479">Metal-binding</keyword>
<dbReference type="InterPro" id="IPR001382">
    <property type="entry name" value="Glyco_hydro_47"/>
</dbReference>
<evidence type="ECO:0000256" key="2">
    <source>
        <dbReference type="ARBA" id="ARBA00004922"/>
    </source>
</evidence>
<dbReference type="Proteomes" id="UP000664859">
    <property type="component" value="Unassembled WGS sequence"/>
</dbReference>
<comment type="pathway">
    <text evidence="2">Protein modification; protein glycosylation.</text>
</comment>
<protein>
    <recommendedName>
        <fullName evidence="8">alpha-1,2-Mannosidase</fullName>
        <ecNumber evidence="8">3.2.1.-</ecNumber>
    </recommendedName>
</protein>
<keyword evidence="5 7" id="KW-1015">Disulfide bond</keyword>
<evidence type="ECO:0000256" key="1">
    <source>
        <dbReference type="ARBA" id="ARBA00001913"/>
    </source>
</evidence>
<name>A0A835YU30_9STRA</name>
<reference evidence="9" key="1">
    <citation type="submission" date="2021-02" db="EMBL/GenBank/DDBJ databases">
        <title>First Annotated Genome of the Yellow-green Alga Tribonema minus.</title>
        <authorList>
            <person name="Mahan K.M."/>
        </authorList>
    </citation>
    <scope>NUCLEOTIDE SEQUENCE</scope>
    <source>
        <strain evidence="9">UTEX B ZZ1240</strain>
    </source>
</reference>
<organism evidence="9 10">
    <name type="scientific">Tribonema minus</name>
    <dbReference type="NCBI Taxonomy" id="303371"/>
    <lineage>
        <taxon>Eukaryota</taxon>
        <taxon>Sar</taxon>
        <taxon>Stramenopiles</taxon>
        <taxon>Ochrophyta</taxon>
        <taxon>PX clade</taxon>
        <taxon>Xanthophyceae</taxon>
        <taxon>Tribonematales</taxon>
        <taxon>Tribonemataceae</taxon>
        <taxon>Tribonema</taxon>
    </lineage>
</organism>
<dbReference type="GO" id="GO:0004571">
    <property type="term" value="F:mannosyl-oligosaccharide 1,2-alpha-mannosidase activity"/>
    <property type="evidence" value="ECO:0007669"/>
    <property type="project" value="InterPro"/>
</dbReference>
<comment type="caution">
    <text evidence="9">The sequence shown here is derived from an EMBL/GenBank/DDBJ whole genome shotgun (WGS) entry which is preliminary data.</text>
</comment>
<dbReference type="PANTHER" id="PTHR11742">
    <property type="entry name" value="MANNOSYL-OLIGOSACCHARIDE ALPHA-1,2-MANNOSIDASE-RELATED"/>
    <property type="match status" value="1"/>
</dbReference>
<dbReference type="EC" id="3.2.1.-" evidence="8"/>
<dbReference type="Pfam" id="PF01532">
    <property type="entry name" value="Glyco_hydro_47"/>
    <property type="match status" value="1"/>
</dbReference>
<keyword evidence="6" id="KW-0106">Calcium</keyword>
<evidence type="ECO:0000256" key="7">
    <source>
        <dbReference type="PIRSR" id="PIRSR601382-3"/>
    </source>
</evidence>
<gene>
    <name evidence="9" type="ORF">JKP88DRAFT_320951</name>
</gene>
<dbReference type="GO" id="GO:0005975">
    <property type="term" value="P:carbohydrate metabolic process"/>
    <property type="evidence" value="ECO:0007669"/>
    <property type="project" value="InterPro"/>
</dbReference>
<dbReference type="PANTHER" id="PTHR11742:SF6">
    <property type="entry name" value="MANNOSYL-OLIGOSACCHARIDE ALPHA-1,2-MANNOSIDASE IA-RELATED"/>
    <property type="match status" value="1"/>
</dbReference>
<keyword evidence="8" id="KW-0326">Glycosidase</keyword>
<proteinExistence type="inferred from homology"/>
<dbReference type="EMBL" id="JAFCMP010000312">
    <property type="protein sequence ID" value="KAG5181591.1"/>
    <property type="molecule type" value="Genomic_DNA"/>
</dbReference>
<keyword evidence="10" id="KW-1185">Reference proteome</keyword>
<evidence type="ECO:0000313" key="10">
    <source>
        <dbReference type="Proteomes" id="UP000664859"/>
    </source>
</evidence>
<evidence type="ECO:0000256" key="5">
    <source>
        <dbReference type="ARBA" id="ARBA00023157"/>
    </source>
</evidence>
<dbReference type="Gene3D" id="1.50.10.10">
    <property type="match status" value="2"/>
</dbReference>
<keyword evidence="4 8" id="KW-0378">Hydrolase</keyword>
<dbReference type="OrthoDB" id="8118055at2759"/>
<dbReference type="InterPro" id="IPR036026">
    <property type="entry name" value="Seven-hairpin_glycosidases"/>
</dbReference>
<dbReference type="GO" id="GO:0005509">
    <property type="term" value="F:calcium ion binding"/>
    <property type="evidence" value="ECO:0007669"/>
    <property type="project" value="InterPro"/>
</dbReference>
<sequence length="394" mass="44086">MQFVWGNYKTLAWGKDELKPASGTGQDNWGGLGVTLVDTLDTLWLMGLKNEFAEATAWVRDSLTFANAGSVSVFETTIRELGGLLSAYDLSGEKVFLEKAQDLGDRLMPAFDTPSGLPVNNVEFRYLSHATGNPIYASAVNKVEQIFDKYRTHHALVCSSSMIVDAAHYLLKVWLQGGKSEDSYRHAYDAAVDGMVTHLAKKTEPSGLLYFSDWDGTRNKLKMDHLACFMAGSLGLGAATSEDKERAQRDMKLGKVKCDVQPTCTSMYLCLCAAFKGVKEYLLRPEVAESMFILHQLTGDPIFREWSWEIFEAIEKRCKTRYGYGAFRDVTNERSGPQDRMESFFLAETLKYLYLIQDTNQPIRLDTHVFNTEAHPLRIFGRDSIAAASHVASA</sequence>
<feature type="binding site" evidence="6">
    <location>
        <position position="372"/>
    </location>
    <ligand>
        <name>Ca(2+)</name>
        <dbReference type="ChEBI" id="CHEBI:29108"/>
    </ligand>
</feature>
<evidence type="ECO:0000256" key="8">
    <source>
        <dbReference type="RuleBase" id="RU361193"/>
    </source>
</evidence>
<dbReference type="GO" id="GO:0005783">
    <property type="term" value="C:endoplasmic reticulum"/>
    <property type="evidence" value="ECO:0007669"/>
    <property type="project" value="TreeGrafter"/>
</dbReference>
<dbReference type="PRINTS" id="PR00747">
    <property type="entry name" value="GLYHDRLASE47"/>
</dbReference>
<dbReference type="InterPro" id="IPR012341">
    <property type="entry name" value="6hp_glycosidase-like_sf"/>
</dbReference>